<evidence type="ECO:0000313" key="2">
    <source>
        <dbReference type="EMBL" id="EIM19815.1"/>
    </source>
</evidence>
<dbReference type="RefSeq" id="XP_006960149.1">
    <property type="nucleotide sequence ID" value="XM_006960087.1"/>
</dbReference>
<gene>
    <name evidence="2" type="ORF">WALSEDRAFT_48524</name>
</gene>
<keyword evidence="3" id="KW-1185">Reference proteome</keyword>
<dbReference type="EMBL" id="JH668245">
    <property type="protein sequence ID" value="EIM19815.1"/>
    <property type="molecule type" value="Genomic_DNA"/>
</dbReference>
<evidence type="ECO:0000313" key="3">
    <source>
        <dbReference type="Proteomes" id="UP000005242"/>
    </source>
</evidence>
<organism evidence="2 3">
    <name type="scientific">Wallemia mellicola (strain ATCC MYA-4683 / CBS 633.66)</name>
    <name type="common">Wallemia sebi (CBS 633.66)</name>
    <dbReference type="NCBI Taxonomy" id="671144"/>
    <lineage>
        <taxon>Eukaryota</taxon>
        <taxon>Fungi</taxon>
        <taxon>Dikarya</taxon>
        <taxon>Basidiomycota</taxon>
        <taxon>Wallemiomycotina</taxon>
        <taxon>Wallemiomycetes</taxon>
        <taxon>Wallemiales</taxon>
        <taxon>Wallemiaceae</taxon>
        <taxon>Wallemia</taxon>
    </lineage>
</organism>
<dbReference type="PANTHER" id="PTHR40460:SF1">
    <property type="entry name" value="CSBD-LIKE DOMAIN-CONTAINING PROTEIN"/>
    <property type="match status" value="1"/>
</dbReference>
<reference evidence="2 3" key="1">
    <citation type="journal article" date="2012" name="Fungal Genet. Biol.">
        <title>The genome of the xerotolerant mold Wallemia sebi reveals adaptations to osmotic stress and suggests cryptic sexual reproduction.</title>
        <authorList>
            <person name="Padamsee M."/>
            <person name="Kumar T.K.A."/>
            <person name="Riley R."/>
            <person name="Binder M."/>
            <person name="Boyd A."/>
            <person name="Calvo A.M."/>
            <person name="Furukawa K."/>
            <person name="Hesse C."/>
            <person name="Hohmann S."/>
            <person name="James T.Y."/>
            <person name="LaButti K."/>
            <person name="Lapidus A."/>
            <person name="Lindquist E."/>
            <person name="Lucas S."/>
            <person name="Miller K."/>
            <person name="Shantappa S."/>
            <person name="Grigoriev I.V."/>
            <person name="Hibbett D.S."/>
            <person name="McLaughlin D.J."/>
            <person name="Spatafora J.W."/>
            <person name="Aime M.C."/>
        </authorList>
    </citation>
    <scope>NUCLEOTIDE SEQUENCE [LARGE SCALE GENOMIC DNA]</scope>
    <source>
        <strain evidence="3">ATCC MYA-4683 / CBS 633.66</strain>
    </source>
</reference>
<dbReference type="OrthoDB" id="9999611at2759"/>
<evidence type="ECO:0000256" key="1">
    <source>
        <dbReference type="SAM" id="MobiDB-lite"/>
    </source>
</evidence>
<dbReference type="GeneID" id="18472455"/>
<dbReference type="KEGG" id="wse:WALSEDRAFT_48524"/>
<evidence type="ECO:0008006" key="4">
    <source>
        <dbReference type="Google" id="ProtNLM"/>
    </source>
</evidence>
<name>I4Y773_WALMC</name>
<feature type="region of interest" description="Disordered" evidence="1">
    <location>
        <begin position="77"/>
        <end position="103"/>
    </location>
</feature>
<dbReference type="PANTHER" id="PTHR40460">
    <property type="entry name" value="CHROMOSOME 1, WHOLE GENOME SHOTGUN SEQUENCE"/>
    <property type="match status" value="1"/>
</dbReference>
<feature type="compositionally biased region" description="Basic and acidic residues" evidence="1">
    <location>
        <begin position="34"/>
        <end position="47"/>
    </location>
</feature>
<dbReference type="OMA" id="MREDKGQ"/>
<dbReference type="AlphaFoldDB" id="I4Y773"/>
<accession>I4Y773</accession>
<dbReference type="InParanoid" id="I4Y773"/>
<sequence>MSGEPSKFNANYDSITGNLKESAGNILGYESLKESGAKQHASGEAEKQAATAKQYTEGATEGVQAKAQNVFGAVTGDKEQQAKGAAKETKLKLSATSHEKVLV</sequence>
<dbReference type="Proteomes" id="UP000005242">
    <property type="component" value="Unassembled WGS sequence"/>
</dbReference>
<feature type="region of interest" description="Disordered" evidence="1">
    <location>
        <begin position="34"/>
        <end position="59"/>
    </location>
</feature>
<proteinExistence type="predicted"/>
<protein>
    <recommendedName>
        <fullName evidence="4">CsbD-like domain-containing protein</fullName>
    </recommendedName>
</protein>
<dbReference type="HOGENOM" id="CLU_167733_0_0_1"/>
<dbReference type="STRING" id="671144.I4Y773"/>